<keyword evidence="2" id="KW-1185">Reference proteome</keyword>
<dbReference type="KEGG" id="ebt:EBL_c09200"/>
<sequence length="80" mass="9049">MLVKLFFSLKIIVIEIYRTNKLQVNLRLRLARRCQVLRAGVWPGILPPSGWLKNIRIPGLTVYGRGVIGGEFQGSKICVN</sequence>
<accession>I2B681</accession>
<dbReference type="STRING" id="630626.EBL_c09200"/>
<organism evidence="1 2">
    <name type="scientific">Shimwellia blattae (strain ATCC 29907 / DSM 4481 / JCM 1650 / NBRC 105725 / CDC 9005-74)</name>
    <name type="common">Escherichia blattae</name>
    <dbReference type="NCBI Taxonomy" id="630626"/>
    <lineage>
        <taxon>Bacteria</taxon>
        <taxon>Pseudomonadati</taxon>
        <taxon>Pseudomonadota</taxon>
        <taxon>Gammaproteobacteria</taxon>
        <taxon>Enterobacterales</taxon>
        <taxon>Enterobacteriaceae</taxon>
        <taxon>Shimwellia</taxon>
    </lineage>
</organism>
<evidence type="ECO:0000313" key="2">
    <source>
        <dbReference type="Proteomes" id="UP000001955"/>
    </source>
</evidence>
<dbReference type="Proteomes" id="UP000001955">
    <property type="component" value="Chromosome"/>
</dbReference>
<gene>
    <name evidence="1" type="ordered locus">EBL_c09200</name>
</gene>
<evidence type="ECO:0000313" key="1">
    <source>
        <dbReference type="EMBL" id="AFJ46035.1"/>
    </source>
</evidence>
<name>I2B681_SHIBC</name>
<dbReference type="HOGENOM" id="CLU_2587800_0_0_6"/>
<dbReference type="AlphaFoldDB" id="I2B681"/>
<reference evidence="1 2" key="1">
    <citation type="journal article" date="2012" name="J. Bacteriol.">
        <title>Complete genome sequence of the B12-producing Shimwellia blattae strain DSM 4481, isolated from a cockroach.</title>
        <authorList>
            <person name="Brzuszkiewicz E."/>
            <person name="Waschkowitz T."/>
            <person name="Wiezer A."/>
            <person name="Daniel R."/>
        </authorList>
    </citation>
    <scope>NUCLEOTIDE SEQUENCE [LARGE SCALE GENOMIC DNA]</scope>
    <source>
        <strain evidence="2">ATCC 29907 / DSM 4481 / JCM 1650 / NBRC 105725 / CDC 9005-74</strain>
    </source>
</reference>
<proteinExistence type="predicted"/>
<dbReference type="EMBL" id="CP001560">
    <property type="protein sequence ID" value="AFJ46035.1"/>
    <property type="molecule type" value="Genomic_DNA"/>
</dbReference>
<protein>
    <submittedName>
        <fullName evidence="1">Uncharacterized protein</fullName>
    </submittedName>
</protein>